<sequence>MAAERVLAQITEFAMRAPLDDPVMSGFVDAFDAISRLARASPGFVWQLTSSSRGHPRVDPEDPLRVVSVSTWTDYSSLHGFVYRSPHGRALLRRGEWFTPVVQPSTALWWTSAEDRPSADSALAHLALLRREGPTPRAFTVRHRFDASGRAEGRRRPAARPWPR</sequence>
<evidence type="ECO:0000256" key="1">
    <source>
        <dbReference type="SAM" id="MobiDB-lite"/>
    </source>
</evidence>
<dbReference type="InterPro" id="IPR021708">
    <property type="entry name" value="DUF3291"/>
</dbReference>
<comment type="caution">
    <text evidence="3">The sequence shown here is derived from an EMBL/GenBank/DDBJ whole genome shotgun (WGS) entry which is preliminary data.</text>
</comment>
<dbReference type="InterPro" id="IPR011008">
    <property type="entry name" value="Dimeric_a/b-barrel"/>
</dbReference>
<keyword evidence="4" id="KW-1185">Reference proteome</keyword>
<dbReference type="EMBL" id="RDBE01000010">
    <property type="protein sequence ID" value="RLV48315.1"/>
    <property type="molecule type" value="Genomic_DNA"/>
</dbReference>
<evidence type="ECO:0000313" key="3">
    <source>
        <dbReference type="EMBL" id="RLV48315.1"/>
    </source>
</evidence>
<reference evidence="3 4" key="1">
    <citation type="submission" date="2018-10" db="EMBL/GenBank/DDBJ databases">
        <title>Marmoricola sp. 4Q3S-7 whole genome shotgun sequence.</title>
        <authorList>
            <person name="Li F."/>
        </authorList>
    </citation>
    <scope>NUCLEOTIDE SEQUENCE [LARGE SCALE GENOMIC DNA]</scope>
    <source>
        <strain evidence="3 4">4Q3S-7</strain>
    </source>
</reference>
<dbReference type="Pfam" id="PF11695">
    <property type="entry name" value="DUF3291"/>
    <property type="match status" value="1"/>
</dbReference>
<feature type="region of interest" description="Disordered" evidence="1">
    <location>
        <begin position="145"/>
        <end position="164"/>
    </location>
</feature>
<dbReference type="Proteomes" id="UP000281708">
    <property type="component" value="Unassembled WGS sequence"/>
</dbReference>
<evidence type="ECO:0000259" key="2">
    <source>
        <dbReference type="Pfam" id="PF11695"/>
    </source>
</evidence>
<protein>
    <submittedName>
        <fullName evidence="3">DUF3291 domain-containing protein</fullName>
    </submittedName>
</protein>
<gene>
    <name evidence="3" type="ORF">D9V37_19955</name>
</gene>
<dbReference type="OrthoDB" id="2376237at2"/>
<dbReference type="SUPFAM" id="SSF54909">
    <property type="entry name" value="Dimeric alpha+beta barrel"/>
    <property type="match status" value="1"/>
</dbReference>
<dbReference type="RefSeq" id="WP_121807818.1">
    <property type="nucleotide sequence ID" value="NZ_RDBE01000010.1"/>
</dbReference>
<feature type="domain" description="DUF3291" evidence="2">
    <location>
        <begin position="7"/>
        <end position="143"/>
    </location>
</feature>
<organism evidence="3 4">
    <name type="scientific">Nocardioides mangrovicus</name>
    <dbReference type="NCBI Taxonomy" id="2478913"/>
    <lineage>
        <taxon>Bacteria</taxon>
        <taxon>Bacillati</taxon>
        <taxon>Actinomycetota</taxon>
        <taxon>Actinomycetes</taxon>
        <taxon>Propionibacteriales</taxon>
        <taxon>Nocardioidaceae</taxon>
        <taxon>Nocardioides</taxon>
    </lineage>
</organism>
<name>A0A3L8NYS7_9ACTN</name>
<dbReference type="AlphaFoldDB" id="A0A3L8NYS7"/>
<evidence type="ECO:0000313" key="4">
    <source>
        <dbReference type="Proteomes" id="UP000281708"/>
    </source>
</evidence>
<feature type="compositionally biased region" description="Basic and acidic residues" evidence="1">
    <location>
        <begin position="145"/>
        <end position="155"/>
    </location>
</feature>
<accession>A0A3L8NYS7</accession>
<proteinExistence type="predicted"/>